<dbReference type="SUPFAM" id="SSF52047">
    <property type="entry name" value="RNI-like"/>
    <property type="match status" value="1"/>
</dbReference>
<evidence type="ECO:0000313" key="1">
    <source>
        <dbReference type="EMBL" id="KAF0514779.1"/>
    </source>
</evidence>
<proteinExistence type="predicted"/>
<dbReference type="Gene3D" id="3.80.10.10">
    <property type="entry name" value="Ribonuclease Inhibitor"/>
    <property type="match status" value="1"/>
</dbReference>
<sequence length="502" mass="58982">MASKMFMGDMPELIENILNNLKYDFCSLYSCAFVSRQWCKISIPILWQDPFSFEQNSFFISNYISSLAEDEKLVLKECLKGCDINPKFSETLFDYARFLKVLDLSCLISKVKECTYFKFDDSLTNRIINLLIKLFVESGATLHELYLCFPINKINPETFYSLEQNERFFSRLQNLSLKNIVSYIKTESTTTLLRVLAKNVTKISSLEISNFYRNYEPRLLYTDTLRCIIKSQEQLKQINLVNLVGEFSTGIFSTLESQKNSLQEVIIGNCDYDAEVEVPKNCKNLETLRIRYCDKKLLKRLNYKINNLEIVYDKIDALTIVHILEKSGTLLQRLKLGSVREYIWNEPLLLETLKSFCPNITYLDIIDIGFSTQFIELISNLQKLQFLTLFSLTDLPEEESKIRVMQFAEIIPLTLRYFNLRGPWLNSYIDIFLNHCNAPLKNLLVEFLNNEKHTKALIEFCIRNKTLNYVSVFRHWNLDYNVRKEMEKYVTLLPHHNMVVNF</sequence>
<dbReference type="OrthoDB" id="2351154at2759"/>
<gene>
    <name evidence="1" type="ORF">F8M41_017505</name>
</gene>
<protein>
    <recommendedName>
        <fullName evidence="3">F-box domain-containing protein</fullName>
    </recommendedName>
</protein>
<organism evidence="1 2">
    <name type="scientific">Gigaspora margarita</name>
    <dbReference type="NCBI Taxonomy" id="4874"/>
    <lineage>
        <taxon>Eukaryota</taxon>
        <taxon>Fungi</taxon>
        <taxon>Fungi incertae sedis</taxon>
        <taxon>Mucoromycota</taxon>
        <taxon>Glomeromycotina</taxon>
        <taxon>Glomeromycetes</taxon>
        <taxon>Diversisporales</taxon>
        <taxon>Gigasporaceae</taxon>
        <taxon>Gigaspora</taxon>
    </lineage>
</organism>
<dbReference type="InterPro" id="IPR032675">
    <property type="entry name" value="LRR_dom_sf"/>
</dbReference>
<reference evidence="1 2" key="1">
    <citation type="journal article" date="2019" name="Environ. Microbiol.">
        <title>At the nexus of three kingdoms: the genome of the mycorrhizal fungus Gigaspora margarita provides insights into plant, endobacterial and fungal interactions.</title>
        <authorList>
            <person name="Venice F."/>
            <person name="Ghignone S."/>
            <person name="Salvioli di Fossalunga A."/>
            <person name="Amselem J."/>
            <person name="Novero M."/>
            <person name="Xianan X."/>
            <person name="Sedzielewska Toro K."/>
            <person name="Morin E."/>
            <person name="Lipzen A."/>
            <person name="Grigoriev I.V."/>
            <person name="Henrissat B."/>
            <person name="Martin F.M."/>
            <person name="Bonfante P."/>
        </authorList>
    </citation>
    <scope>NUCLEOTIDE SEQUENCE [LARGE SCALE GENOMIC DNA]</scope>
    <source>
        <strain evidence="1 2">BEG34</strain>
    </source>
</reference>
<evidence type="ECO:0000313" key="2">
    <source>
        <dbReference type="Proteomes" id="UP000439903"/>
    </source>
</evidence>
<name>A0A8H4AN10_GIGMA</name>
<accession>A0A8H4AN10</accession>
<dbReference type="Proteomes" id="UP000439903">
    <property type="component" value="Unassembled WGS sequence"/>
</dbReference>
<dbReference type="EMBL" id="WTPW01000404">
    <property type="protein sequence ID" value="KAF0514779.1"/>
    <property type="molecule type" value="Genomic_DNA"/>
</dbReference>
<keyword evidence="2" id="KW-1185">Reference proteome</keyword>
<dbReference type="AlphaFoldDB" id="A0A8H4AN10"/>
<evidence type="ECO:0008006" key="3">
    <source>
        <dbReference type="Google" id="ProtNLM"/>
    </source>
</evidence>
<comment type="caution">
    <text evidence="1">The sequence shown here is derived from an EMBL/GenBank/DDBJ whole genome shotgun (WGS) entry which is preliminary data.</text>
</comment>